<dbReference type="PANTHER" id="PTHR43190">
    <property type="entry name" value="N-ACETYL-D-GLUCOSAMINE KINASE"/>
    <property type="match status" value="1"/>
</dbReference>
<dbReference type="SUPFAM" id="SSF53067">
    <property type="entry name" value="Actin-like ATPase domain"/>
    <property type="match status" value="2"/>
</dbReference>
<gene>
    <name evidence="2" type="ORF">I7X39_07490</name>
</gene>
<evidence type="ECO:0000313" key="3">
    <source>
        <dbReference type="Proteomes" id="UP000613266"/>
    </source>
</evidence>
<dbReference type="CDD" id="cd24082">
    <property type="entry name" value="ASKHA_NBD_GspK-like"/>
    <property type="match status" value="1"/>
</dbReference>
<protein>
    <submittedName>
        <fullName evidence="2">ATPase</fullName>
    </submittedName>
</protein>
<dbReference type="Gene3D" id="3.30.420.40">
    <property type="match status" value="2"/>
</dbReference>
<dbReference type="InterPro" id="IPR052519">
    <property type="entry name" value="Euk-type_GlcNAc_Kinase"/>
</dbReference>
<dbReference type="Pfam" id="PF01869">
    <property type="entry name" value="BcrAD_BadFG"/>
    <property type="match status" value="1"/>
</dbReference>
<dbReference type="InterPro" id="IPR002731">
    <property type="entry name" value="ATPase_BadF"/>
</dbReference>
<dbReference type="InterPro" id="IPR043129">
    <property type="entry name" value="ATPase_NBD"/>
</dbReference>
<dbReference type="EMBL" id="JAEDAK010000004">
    <property type="protein sequence ID" value="MBH9576743.1"/>
    <property type="molecule type" value="Genomic_DNA"/>
</dbReference>
<evidence type="ECO:0000313" key="2">
    <source>
        <dbReference type="EMBL" id="MBH9576743.1"/>
    </source>
</evidence>
<feature type="domain" description="ATPase BadF/BadG/BcrA/BcrD type" evidence="1">
    <location>
        <begin position="24"/>
        <end position="273"/>
    </location>
</feature>
<keyword evidence="3" id="KW-1185">Reference proteome</keyword>
<dbReference type="AlphaFoldDB" id="A0A931J104"/>
<dbReference type="RefSeq" id="WP_198110359.1">
    <property type="nucleotide sequence ID" value="NZ_JAEDAK010000004.1"/>
</dbReference>
<reference evidence="2" key="1">
    <citation type="submission" date="2020-12" db="EMBL/GenBank/DDBJ databases">
        <title>The genome sequence of Inhella sp. 1Y17.</title>
        <authorList>
            <person name="Liu Y."/>
        </authorList>
    </citation>
    <scope>NUCLEOTIDE SEQUENCE</scope>
    <source>
        <strain evidence="2">1Y17</strain>
    </source>
</reference>
<dbReference type="PANTHER" id="PTHR43190:SF3">
    <property type="entry name" value="N-ACETYL-D-GLUCOSAMINE KINASE"/>
    <property type="match status" value="1"/>
</dbReference>
<comment type="caution">
    <text evidence="2">The sequence shown here is derived from an EMBL/GenBank/DDBJ whole genome shotgun (WGS) entry which is preliminary data.</text>
</comment>
<proteinExistence type="predicted"/>
<name>A0A931J104_9BURK</name>
<sequence length="306" mass="30727">MQPSTPPSSPFLAGSAAAPVRFWIGVDGGGTHTRARLFDAGAHALGEGQAGPSALGQGLEQAWEHIQQAVQAAAQAAGLGTIKPADCALGLGLSGANNPALAAAFVAGNPGFARVALEGDAVTGVLGAHGGRPGALLIAGTGSIALAHGAGGSRRQAGGWGWLNGDEGSGAWLGKAALRHAQRALDGRDATGTLARAVWALLGPSAEDLLAWQAQAGQARFASLAPLVFEHADSDAKAQQLLSAAVQQLEDMVHAVDPAGELPLVLSGSVAQRLAPRFSAPLRERLVAAQGDAMDGALRLLQTAFN</sequence>
<accession>A0A931J104</accession>
<dbReference type="Proteomes" id="UP000613266">
    <property type="component" value="Unassembled WGS sequence"/>
</dbReference>
<evidence type="ECO:0000259" key="1">
    <source>
        <dbReference type="Pfam" id="PF01869"/>
    </source>
</evidence>
<organism evidence="2 3">
    <name type="scientific">Inhella proteolytica</name>
    <dbReference type="NCBI Taxonomy" id="2795029"/>
    <lineage>
        <taxon>Bacteria</taxon>
        <taxon>Pseudomonadati</taxon>
        <taxon>Pseudomonadota</taxon>
        <taxon>Betaproteobacteria</taxon>
        <taxon>Burkholderiales</taxon>
        <taxon>Sphaerotilaceae</taxon>
        <taxon>Inhella</taxon>
    </lineage>
</organism>